<dbReference type="RefSeq" id="WP_036184836.1">
    <property type="nucleotide sequence ID" value="NZ_AVDA01000007.1"/>
</dbReference>
<proteinExistence type="predicted"/>
<evidence type="ECO:0000256" key="1">
    <source>
        <dbReference type="ARBA" id="ARBA00022801"/>
    </source>
</evidence>
<keyword evidence="1 4" id="KW-0378">Hydrolase</keyword>
<reference evidence="4 5" key="1">
    <citation type="submission" date="2014-02" db="EMBL/GenBank/DDBJ databases">
        <title>Draft genome sequence of Lysinibacillus manganicus DSM 26584T.</title>
        <authorList>
            <person name="Zhang F."/>
            <person name="Wang G."/>
            <person name="Zhang L."/>
        </authorList>
    </citation>
    <scope>NUCLEOTIDE SEQUENCE [LARGE SCALE GENOMIC DNA]</scope>
    <source>
        <strain evidence="4 5">DSM 26584</strain>
    </source>
</reference>
<feature type="domain" description="Inosine/uridine-preferring nucleoside hydrolase" evidence="3">
    <location>
        <begin position="9"/>
        <end position="304"/>
    </location>
</feature>
<dbReference type="InterPro" id="IPR023186">
    <property type="entry name" value="IUNH"/>
</dbReference>
<dbReference type="PANTHER" id="PTHR12304">
    <property type="entry name" value="INOSINE-URIDINE PREFERRING NUCLEOSIDE HYDROLASE"/>
    <property type="match status" value="1"/>
</dbReference>
<gene>
    <name evidence="4" type="ORF">CD29_07670</name>
</gene>
<dbReference type="Gene3D" id="3.90.245.10">
    <property type="entry name" value="Ribonucleoside hydrolase-like"/>
    <property type="match status" value="1"/>
</dbReference>
<name>A0A0A3I3B1_9BACL</name>
<sequence>MLSITTKKILFFCDPGIDDSLAIMYSILDPEIELVGIVASYGNITKNLATANAAYLVQLAGRTDIPVIPGASMPVQEDETLRIYPEIHGKEGLGPIQPPRNFQYQTYPFDMIRVIIEKYGKELIIVDTGRSTTLATVFNLYPEHVKMVHSFYIMGGAFFVPGNASALAEANFYGDPTSTNIVLKNAHNLTITPLNVTQYAVISEALMKEITQNNKSVFAPLMEPIYKYYFDFYKKSNPGILGAPIHDLLTIMVVKNPTLVDYIQYDPTVIESTDAKGMSYIDIRPTSEKGKTKIAVNLHYDAFLEEFKKVVL</sequence>
<dbReference type="GO" id="GO:0005829">
    <property type="term" value="C:cytosol"/>
    <property type="evidence" value="ECO:0007669"/>
    <property type="project" value="TreeGrafter"/>
</dbReference>
<organism evidence="4 5">
    <name type="scientific">Ureibacillus manganicus DSM 26584</name>
    <dbReference type="NCBI Taxonomy" id="1384049"/>
    <lineage>
        <taxon>Bacteria</taxon>
        <taxon>Bacillati</taxon>
        <taxon>Bacillota</taxon>
        <taxon>Bacilli</taxon>
        <taxon>Bacillales</taxon>
        <taxon>Caryophanaceae</taxon>
        <taxon>Ureibacillus</taxon>
    </lineage>
</organism>
<dbReference type="InterPro" id="IPR001910">
    <property type="entry name" value="Inosine/uridine_hydrolase_dom"/>
</dbReference>
<dbReference type="GO" id="GO:0006152">
    <property type="term" value="P:purine nucleoside catabolic process"/>
    <property type="evidence" value="ECO:0007669"/>
    <property type="project" value="TreeGrafter"/>
</dbReference>
<dbReference type="STRING" id="1384049.CD29_07670"/>
<dbReference type="CDD" id="cd00455">
    <property type="entry name" value="nuc_hydro"/>
    <property type="match status" value="1"/>
</dbReference>
<comment type="caution">
    <text evidence="4">The sequence shown here is derived from an EMBL/GenBank/DDBJ whole genome shotgun (WGS) entry which is preliminary data.</text>
</comment>
<dbReference type="PANTHER" id="PTHR12304:SF4">
    <property type="entry name" value="URIDINE NUCLEOSIDASE"/>
    <property type="match status" value="1"/>
</dbReference>
<dbReference type="Proteomes" id="UP000030416">
    <property type="component" value="Unassembled WGS sequence"/>
</dbReference>
<evidence type="ECO:0000259" key="3">
    <source>
        <dbReference type="Pfam" id="PF01156"/>
    </source>
</evidence>
<protein>
    <submittedName>
        <fullName evidence="4">Nucleoside hydrolase</fullName>
    </submittedName>
</protein>
<evidence type="ECO:0000256" key="2">
    <source>
        <dbReference type="ARBA" id="ARBA00023295"/>
    </source>
</evidence>
<dbReference type="EMBL" id="JPVN01000007">
    <property type="protein sequence ID" value="KGR79214.1"/>
    <property type="molecule type" value="Genomic_DNA"/>
</dbReference>
<evidence type="ECO:0000313" key="5">
    <source>
        <dbReference type="Proteomes" id="UP000030416"/>
    </source>
</evidence>
<dbReference type="eggNOG" id="COG1957">
    <property type="taxonomic scope" value="Bacteria"/>
</dbReference>
<dbReference type="AlphaFoldDB" id="A0A0A3I3B1"/>
<dbReference type="Pfam" id="PF01156">
    <property type="entry name" value="IU_nuc_hydro"/>
    <property type="match status" value="1"/>
</dbReference>
<dbReference type="SUPFAM" id="SSF53590">
    <property type="entry name" value="Nucleoside hydrolase"/>
    <property type="match status" value="1"/>
</dbReference>
<evidence type="ECO:0000313" key="4">
    <source>
        <dbReference type="EMBL" id="KGR79214.1"/>
    </source>
</evidence>
<dbReference type="InterPro" id="IPR036452">
    <property type="entry name" value="Ribo_hydro-like"/>
</dbReference>
<accession>A0A0A3I3B1</accession>
<keyword evidence="5" id="KW-1185">Reference proteome</keyword>
<dbReference type="GO" id="GO:0008477">
    <property type="term" value="F:purine nucleosidase activity"/>
    <property type="evidence" value="ECO:0007669"/>
    <property type="project" value="TreeGrafter"/>
</dbReference>
<keyword evidence="2" id="KW-0326">Glycosidase</keyword>